<gene>
    <name evidence="1" type="ORF">NCTC949_01072</name>
</gene>
<sequence>MSTVDQYTSVVASDDLDDVCTPRPRRISATAKGFLPIATVQLADPEDRIPIAWAVGAHGGAGASTLARVIAPVADSGGRWPAKDEHRYCVVVCRSTWTGLDAAHSAVLQAQAGDTGGCEVLGVVIVADAPGRTPKPLVQREKVLEDLTRVWRVPYMQDFRVTPPEKLAVWTPSASTDQERKRGLRKVPATAEVASCIADLGNEIFHAAFSAYKMKEKDD</sequence>
<evidence type="ECO:0000313" key="2">
    <source>
        <dbReference type="Proteomes" id="UP000271380"/>
    </source>
</evidence>
<dbReference type="Pfam" id="PF20373">
    <property type="entry name" value="DUF6668"/>
    <property type="match status" value="1"/>
</dbReference>
<dbReference type="Proteomes" id="UP000271380">
    <property type="component" value="Chromosome"/>
</dbReference>
<dbReference type="RefSeq" id="WP_126316732.1">
    <property type="nucleotide sequence ID" value="NZ_LR134377.1"/>
</dbReference>
<evidence type="ECO:0000313" key="1">
    <source>
        <dbReference type="EMBL" id="VEH06338.1"/>
    </source>
</evidence>
<dbReference type="AlphaFoldDB" id="A0AB38VRX0"/>
<dbReference type="EMBL" id="LR134377">
    <property type="protein sequence ID" value="VEH06338.1"/>
    <property type="molecule type" value="Genomic_DNA"/>
</dbReference>
<name>A0AB38VRX0_9CORY</name>
<accession>A0AB38VRX0</accession>
<reference evidence="1 2" key="1">
    <citation type="submission" date="2018-12" db="EMBL/GenBank/DDBJ databases">
        <authorList>
            <consortium name="Pathogen Informatics"/>
        </authorList>
    </citation>
    <scope>NUCLEOTIDE SEQUENCE [LARGE SCALE GENOMIC DNA]</scope>
    <source>
        <strain evidence="1 2">NCTC949</strain>
    </source>
</reference>
<protein>
    <submittedName>
        <fullName evidence="1">Uncharacterized protein</fullName>
    </submittedName>
</protein>
<proteinExistence type="predicted"/>
<dbReference type="InterPro" id="IPR046609">
    <property type="entry name" value="DUF6668"/>
</dbReference>
<organism evidence="1 2">
    <name type="scientific">Corynebacterium kutscheri</name>
    <dbReference type="NCBI Taxonomy" id="35755"/>
    <lineage>
        <taxon>Bacteria</taxon>
        <taxon>Bacillati</taxon>
        <taxon>Actinomycetota</taxon>
        <taxon>Actinomycetes</taxon>
        <taxon>Mycobacteriales</taxon>
        <taxon>Corynebacteriaceae</taxon>
        <taxon>Corynebacterium</taxon>
    </lineage>
</organism>